<feature type="compositionally biased region" description="Basic and acidic residues" evidence="1">
    <location>
        <begin position="325"/>
        <end position="335"/>
    </location>
</feature>
<protein>
    <submittedName>
        <fullName evidence="2">Uncharacterized protein</fullName>
    </submittedName>
</protein>
<name>A0ABD2Q6C1_9PLAT</name>
<gene>
    <name evidence="2" type="ORF">Ciccas_007120</name>
</gene>
<feature type="compositionally biased region" description="Acidic residues" evidence="1">
    <location>
        <begin position="296"/>
        <end position="314"/>
    </location>
</feature>
<accession>A0ABD2Q6C1</accession>
<dbReference type="AlphaFoldDB" id="A0ABD2Q6C1"/>
<evidence type="ECO:0000313" key="3">
    <source>
        <dbReference type="Proteomes" id="UP001626550"/>
    </source>
</evidence>
<sequence length="448" mass="50981">MMLTIEEDPDVSASIKESLSSGFVVRHGDVFTLEIMSTQALTGVITLEVWKFSLTSQGESDGSQISVVQDPRSSRLFEKLGTLLKSVICYCRLLPAHRLSRKQKDYPDLKFGYAVCKHEENSATLAAQLARLGKDAKYNRIATLHSGLVLNNGSQSPLALQVSVHYRLKLVSLSLDATVQVSWSRESGEVKPQVSARRRPRPGYLDWRGEKYQYSCNQNLQTSPTKWAMEEEIRRMKLMEFAKEPCEYDPQRPRRVKPAFAEDDDEFMEDMHCGALLNREGTYSELDMNKISEHEASDDDTDVNSDECTSDDDSNSVNEATLPSKESKNRPEDSKPSTIQLPFSNDGGPTRSRLNYLFCQLREKADLDLFKPQPQTTTTNRDHTPILDELEDHEKTLKEFDDFLENFSHLEVFPHEFIQAPMLQHVPTQPQAQTNPQPSHQMFSAREL</sequence>
<dbReference type="InterPro" id="IPR036570">
    <property type="entry name" value="HORMA_dom_sf"/>
</dbReference>
<dbReference type="EMBL" id="JBJKFK010001052">
    <property type="protein sequence ID" value="KAL3314261.1"/>
    <property type="molecule type" value="Genomic_DNA"/>
</dbReference>
<dbReference type="Proteomes" id="UP001626550">
    <property type="component" value="Unassembled WGS sequence"/>
</dbReference>
<proteinExistence type="predicted"/>
<feature type="region of interest" description="Disordered" evidence="1">
    <location>
        <begin position="427"/>
        <end position="448"/>
    </location>
</feature>
<organism evidence="2 3">
    <name type="scientific">Cichlidogyrus casuarinus</name>
    <dbReference type="NCBI Taxonomy" id="1844966"/>
    <lineage>
        <taxon>Eukaryota</taxon>
        <taxon>Metazoa</taxon>
        <taxon>Spiralia</taxon>
        <taxon>Lophotrochozoa</taxon>
        <taxon>Platyhelminthes</taxon>
        <taxon>Monogenea</taxon>
        <taxon>Monopisthocotylea</taxon>
        <taxon>Dactylogyridea</taxon>
        <taxon>Ancyrocephalidae</taxon>
        <taxon>Cichlidogyrus</taxon>
    </lineage>
</organism>
<evidence type="ECO:0000313" key="2">
    <source>
        <dbReference type="EMBL" id="KAL3314261.1"/>
    </source>
</evidence>
<keyword evidence="3" id="KW-1185">Reference proteome</keyword>
<feature type="compositionally biased region" description="Low complexity" evidence="1">
    <location>
        <begin position="427"/>
        <end position="438"/>
    </location>
</feature>
<evidence type="ECO:0000256" key="1">
    <source>
        <dbReference type="SAM" id="MobiDB-lite"/>
    </source>
</evidence>
<dbReference type="Gene3D" id="3.30.900.10">
    <property type="entry name" value="HORMA domain"/>
    <property type="match status" value="1"/>
</dbReference>
<feature type="region of interest" description="Disordered" evidence="1">
    <location>
        <begin position="293"/>
        <end position="348"/>
    </location>
</feature>
<reference evidence="2 3" key="1">
    <citation type="submission" date="2024-11" db="EMBL/GenBank/DDBJ databases">
        <title>Adaptive evolution of stress response genes in parasites aligns with host niche diversity.</title>
        <authorList>
            <person name="Hahn C."/>
            <person name="Resl P."/>
        </authorList>
    </citation>
    <scope>NUCLEOTIDE SEQUENCE [LARGE SCALE GENOMIC DNA]</scope>
    <source>
        <strain evidence="2">EGGRZ-B1_66</strain>
        <tissue evidence="2">Body</tissue>
    </source>
</reference>
<comment type="caution">
    <text evidence="2">The sequence shown here is derived from an EMBL/GenBank/DDBJ whole genome shotgun (WGS) entry which is preliminary data.</text>
</comment>